<evidence type="ECO:0000313" key="2">
    <source>
        <dbReference type="Proteomes" id="UP000054935"/>
    </source>
</evidence>
<dbReference type="AlphaFoldDB" id="A0A0P1GKZ6"/>
<reference evidence="1 2" key="1">
    <citation type="submission" date="2015-09" db="EMBL/GenBank/DDBJ databases">
        <authorList>
            <consortium name="Swine Surveillance"/>
        </authorList>
    </citation>
    <scope>NUCLEOTIDE SEQUENCE [LARGE SCALE GENOMIC DNA]</scope>
    <source>
        <strain evidence="1 2">CECT 7648</strain>
    </source>
</reference>
<keyword evidence="2" id="KW-1185">Reference proteome</keyword>
<sequence>MIRGIILPTQGRRRLLNQSTHFKVSHSTASAVFHGPIGWMTSALNNGRGPWPQWGRESPWNDDGFRQGVLRIQMISQII</sequence>
<organism evidence="1 2">
    <name type="scientific">Tropicibacter naphthalenivorans</name>
    <dbReference type="NCBI Taxonomy" id="441103"/>
    <lineage>
        <taxon>Bacteria</taxon>
        <taxon>Pseudomonadati</taxon>
        <taxon>Pseudomonadota</taxon>
        <taxon>Alphaproteobacteria</taxon>
        <taxon>Rhodobacterales</taxon>
        <taxon>Roseobacteraceae</taxon>
        <taxon>Tropicibacter</taxon>
    </lineage>
</organism>
<dbReference type="Proteomes" id="UP000054935">
    <property type="component" value="Unassembled WGS sequence"/>
</dbReference>
<protein>
    <submittedName>
        <fullName evidence="1">Uncharacterized protein</fullName>
    </submittedName>
</protein>
<evidence type="ECO:0000313" key="1">
    <source>
        <dbReference type="EMBL" id="CUH82708.1"/>
    </source>
</evidence>
<gene>
    <name evidence="1" type="ORF">TRN7648_04258</name>
</gene>
<name>A0A0P1GKZ6_9RHOB</name>
<dbReference type="EMBL" id="CYSE01000027">
    <property type="protein sequence ID" value="CUH82708.1"/>
    <property type="molecule type" value="Genomic_DNA"/>
</dbReference>
<proteinExistence type="predicted"/>
<accession>A0A0P1GKZ6</accession>